<dbReference type="Proteomes" id="UP001652621">
    <property type="component" value="Unplaced"/>
</dbReference>
<organism evidence="4 5">
    <name type="scientific">Musca domestica</name>
    <name type="common">House fly</name>
    <dbReference type="NCBI Taxonomy" id="7370"/>
    <lineage>
        <taxon>Eukaryota</taxon>
        <taxon>Metazoa</taxon>
        <taxon>Ecdysozoa</taxon>
        <taxon>Arthropoda</taxon>
        <taxon>Hexapoda</taxon>
        <taxon>Insecta</taxon>
        <taxon>Pterygota</taxon>
        <taxon>Neoptera</taxon>
        <taxon>Endopterygota</taxon>
        <taxon>Diptera</taxon>
        <taxon>Brachycera</taxon>
        <taxon>Muscomorpha</taxon>
        <taxon>Muscoidea</taxon>
        <taxon>Muscidae</taxon>
        <taxon>Musca</taxon>
    </lineage>
</organism>
<name>A0A9J7I101_MUSDO</name>
<dbReference type="GeneID" id="101894743"/>
<dbReference type="eggNOG" id="KOG4169">
    <property type="taxonomic scope" value="Eukaryota"/>
</dbReference>
<dbReference type="PROSITE" id="PS00061">
    <property type="entry name" value="ADH_SHORT"/>
    <property type="match status" value="1"/>
</dbReference>
<sequence length="249" mass="26987">MDFKGKSVVYVGGFGGIGQKCIEELLKREIGFLFIFELATNDEYVKKLKESFSNCKIEHISVDMSKVATIENAYKCVMEKINHIDMVVNGSGILNERLIDLSVAVNLTGVIHSNFIALSYMSKANGGHGGLIVNIASVAGLEPMAFTAVYSATKSGVISFTKSMANPSYFQNTGVSFIAICPGGTITKLLADLQSKSTFPEFFEEVKKSMGKQALQSADAFAEEFIKILEIAYNGTVWTVEGGTVKNVD</sequence>
<reference evidence="5" key="1">
    <citation type="submission" date="2025-08" db="UniProtKB">
        <authorList>
            <consortium name="RefSeq"/>
        </authorList>
    </citation>
    <scope>IDENTIFICATION</scope>
    <source>
        <strain evidence="5">Aabys</strain>
        <tissue evidence="5">Whole body</tissue>
    </source>
</reference>
<keyword evidence="2" id="KW-0560">Oxidoreductase</keyword>
<dbReference type="RefSeq" id="XP_005179479.2">
    <property type="nucleotide sequence ID" value="XM_005179422.4"/>
</dbReference>
<protein>
    <submittedName>
        <fullName evidence="5">Alcohol dehydrogenase 1-like</fullName>
    </submittedName>
</protein>
<evidence type="ECO:0000256" key="1">
    <source>
        <dbReference type="ARBA" id="ARBA00006484"/>
    </source>
</evidence>
<dbReference type="PRINTS" id="PR01167">
    <property type="entry name" value="INSADHFAMILY"/>
</dbReference>
<dbReference type="PRINTS" id="PR00080">
    <property type="entry name" value="SDRFAMILY"/>
</dbReference>
<dbReference type="VEuPathDB" id="VectorBase:MDOMA2_020708"/>
<dbReference type="PANTHER" id="PTHR44229:SF8">
    <property type="entry name" value="ALCOHOL DEHYDROGENASE-RELATED"/>
    <property type="match status" value="1"/>
</dbReference>
<dbReference type="InterPro" id="IPR036291">
    <property type="entry name" value="NAD(P)-bd_dom_sf"/>
</dbReference>
<evidence type="ECO:0000256" key="2">
    <source>
        <dbReference type="ARBA" id="ARBA00023002"/>
    </source>
</evidence>
<dbReference type="Gene3D" id="3.40.50.720">
    <property type="entry name" value="NAD(P)-binding Rossmann-like Domain"/>
    <property type="match status" value="1"/>
</dbReference>
<dbReference type="Pfam" id="PF00106">
    <property type="entry name" value="adh_short"/>
    <property type="match status" value="1"/>
</dbReference>
<dbReference type="STRING" id="7370.A0A1I8MVK8"/>
<dbReference type="SUPFAM" id="SSF51735">
    <property type="entry name" value="NAD(P)-binding Rossmann-fold domains"/>
    <property type="match status" value="1"/>
</dbReference>
<dbReference type="OrthoDB" id="417891at2759"/>
<comment type="similarity">
    <text evidence="1 3">Belongs to the short-chain dehydrogenases/reductases (SDR) family.</text>
</comment>
<evidence type="ECO:0000313" key="4">
    <source>
        <dbReference type="Proteomes" id="UP001652621"/>
    </source>
</evidence>
<dbReference type="VEuPathDB" id="VectorBase:MDOA008888"/>
<accession>A0A9J7I101</accession>
<dbReference type="InterPro" id="IPR002347">
    <property type="entry name" value="SDR_fam"/>
</dbReference>
<gene>
    <name evidence="5" type="primary">LOC101894743</name>
</gene>
<evidence type="ECO:0000256" key="3">
    <source>
        <dbReference type="RuleBase" id="RU000363"/>
    </source>
</evidence>
<dbReference type="PANTHER" id="PTHR44229">
    <property type="entry name" value="15-HYDROXYPROSTAGLANDIN DEHYDROGENASE [NAD(+)]"/>
    <property type="match status" value="1"/>
</dbReference>
<proteinExistence type="inferred from homology"/>
<evidence type="ECO:0000313" key="5">
    <source>
        <dbReference type="RefSeq" id="XP_005179479.2"/>
    </source>
</evidence>
<dbReference type="InterPro" id="IPR020904">
    <property type="entry name" value="Sc_DH/Rdtase_CS"/>
</dbReference>
<keyword evidence="4" id="KW-1185">Reference proteome</keyword>